<comment type="caution">
    <text evidence="2">The sequence shown here is derived from an EMBL/GenBank/DDBJ whole genome shotgun (WGS) entry which is preliminary data.</text>
</comment>
<evidence type="ECO:0000313" key="3">
    <source>
        <dbReference type="Proteomes" id="UP001066276"/>
    </source>
</evidence>
<dbReference type="AlphaFoldDB" id="A0AAV7TKJ5"/>
<accession>A0AAV7TKJ5</accession>
<organism evidence="2 3">
    <name type="scientific">Pleurodeles waltl</name>
    <name type="common">Iberian ribbed newt</name>
    <dbReference type="NCBI Taxonomy" id="8319"/>
    <lineage>
        <taxon>Eukaryota</taxon>
        <taxon>Metazoa</taxon>
        <taxon>Chordata</taxon>
        <taxon>Craniata</taxon>
        <taxon>Vertebrata</taxon>
        <taxon>Euteleostomi</taxon>
        <taxon>Amphibia</taxon>
        <taxon>Batrachia</taxon>
        <taxon>Caudata</taxon>
        <taxon>Salamandroidea</taxon>
        <taxon>Salamandridae</taxon>
        <taxon>Pleurodelinae</taxon>
        <taxon>Pleurodeles</taxon>
    </lineage>
</organism>
<sequence length="177" mass="19890">MEDRLVEALDFHVQDSVNKALVKALRPFAQPILNFGFRCFGASSGNPTPVEVNVNEPGPLSNDLLDQTVNTVLGDHEYGAFKDRSTPSVQTSQHSDSDSSDSDVSPVVDKPQAKRKRKDHHVEDSTMPPPGKNLQFDHDTIVHPRFTEWVPCQEVADYVQSRLRKSFEKDVRNTLCF</sequence>
<dbReference type="EMBL" id="JANPWB010000006">
    <property type="protein sequence ID" value="KAJ1176781.1"/>
    <property type="molecule type" value="Genomic_DNA"/>
</dbReference>
<reference evidence="2" key="1">
    <citation type="journal article" date="2022" name="bioRxiv">
        <title>Sequencing and chromosome-scale assembly of the giantPleurodeles waltlgenome.</title>
        <authorList>
            <person name="Brown T."/>
            <person name="Elewa A."/>
            <person name="Iarovenko S."/>
            <person name="Subramanian E."/>
            <person name="Araus A.J."/>
            <person name="Petzold A."/>
            <person name="Susuki M."/>
            <person name="Suzuki K.-i.T."/>
            <person name="Hayashi T."/>
            <person name="Toyoda A."/>
            <person name="Oliveira C."/>
            <person name="Osipova E."/>
            <person name="Leigh N.D."/>
            <person name="Simon A."/>
            <person name="Yun M.H."/>
        </authorList>
    </citation>
    <scope>NUCLEOTIDE SEQUENCE</scope>
    <source>
        <strain evidence="2">20211129_DDA</strain>
        <tissue evidence="2">Liver</tissue>
    </source>
</reference>
<name>A0AAV7TKJ5_PLEWA</name>
<keyword evidence="3" id="KW-1185">Reference proteome</keyword>
<proteinExistence type="predicted"/>
<evidence type="ECO:0000313" key="2">
    <source>
        <dbReference type="EMBL" id="KAJ1176781.1"/>
    </source>
</evidence>
<feature type="region of interest" description="Disordered" evidence="1">
    <location>
        <begin position="79"/>
        <end position="137"/>
    </location>
</feature>
<evidence type="ECO:0000256" key="1">
    <source>
        <dbReference type="SAM" id="MobiDB-lite"/>
    </source>
</evidence>
<dbReference type="Proteomes" id="UP001066276">
    <property type="component" value="Chromosome 3_2"/>
</dbReference>
<protein>
    <submittedName>
        <fullName evidence="2">Uncharacterized protein</fullName>
    </submittedName>
</protein>
<gene>
    <name evidence="2" type="ORF">NDU88_002048</name>
</gene>